<dbReference type="GO" id="GO:0031177">
    <property type="term" value="F:phosphopantetheine binding"/>
    <property type="evidence" value="ECO:0007669"/>
    <property type="project" value="InterPro"/>
</dbReference>
<dbReference type="SUPFAM" id="SSF48264">
    <property type="entry name" value="Cytochrome P450"/>
    <property type="match status" value="1"/>
</dbReference>
<protein>
    <recommendedName>
        <fullName evidence="5">Carrier domain-containing protein</fullName>
    </recommendedName>
</protein>
<dbReference type="SUPFAM" id="SSF47336">
    <property type="entry name" value="ACP-like"/>
    <property type="match status" value="1"/>
</dbReference>
<evidence type="ECO:0000259" key="5">
    <source>
        <dbReference type="PROSITE" id="PS50075"/>
    </source>
</evidence>
<accession>A0A402BLB0</accession>
<keyword evidence="3" id="KW-0597">Phosphoprotein</keyword>
<keyword evidence="4" id="KW-0503">Monooxygenase</keyword>
<dbReference type="SMART" id="SM00823">
    <property type="entry name" value="PKS_PP"/>
    <property type="match status" value="1"/>
</dbReference>
<dbReference type="PRINTS" id="PR00359">
    <property type="entry name" value="BP450"/>
</dbReference>
<evidence type="ECO:0000313" key="7">
    <source>
        <dbReference type="Proteomes" id="UP000287171"/>
    </source>
</evidence>
<keyword evidence="2" id="KW-0596">Phosphopantetheine</keyword>
<dbReference type="Pfam" id="PF00550">
    <property type="entry name" value="PP-binding"/>
    <property type="match status" value="1"/>
</dbReference>
<gene>
    <name evidence="6" type="ORF">KDA_76180</name>
</gene>
<dbReference type="PANTHER" id="PTHR46696:SF1">
    <property type="entry name" value="CYTOCHROME P450 YJIB-RELATED"/>
    <property type="match status" value="1"/>
</dbReference>
<comment type="similarity">
    <text evidence="1 4">Belongs to the cytochrome P450 family.</text>
</comment>
<comment type="caution">
    <text evidence="6">The sequence shown here is derived from an EMBL/GenBank/DDBJ whole genome shotgun (WGS) entry which is preliminary data.</text>
</comment>
<dbReference type="Proteomes" id="UP000287171">
    <property type="component" value="Unassembled WGS sequence"/>
</dbReference>
<sequence length="626" mass="70111">MPAKLPATHDEIPSIRQIVEPSVIANPYALYASLSEQGPLYWDQEAKVWVCTGYEEAETILRDPQVRFGMRRLRSNEQLRERGLEKLIPLYTLLRPQMAFLDDPQHRQLRAAIQWRFTAAALDRLHEAIQALVNERLSPFVGKPHRGQMDLIDDFAGPLPTQVAALFLGLPQSDVAYFMRWSAAYERATARYTGPVQLRFPREQEGDLETLEEAPAYFRQVARARLGKPQDDPISDMLRSLIDGAFSADEREEYLSVVVANCLLLLASGYATTTNLIVQSLLWLWKEPDQRRLLEEDPSLLEALINETTRLSSSSQYVVRQALHDTVIGTKRIRRGQTIVILLALANRDERAFPHAQRFLLKRDGKRKQLGFGLGRHFCIGAPYAELLARLAILTFLQRFPGFQPNAPEDEFEWKGPPNSRCPRHVPILLGASLTEHALAVPGRNVVVPTATCPYVKAREIGGQEGAEHWKNAVLSVMASDDGTTTIHFDPNSVKVSLDLQHGIIRFLSQADRVAEPPATSGSTVHTDALASEALQPREIKDRLSHLFATVLALPAEVDDECDFFEAGGDSLALASLLLAIEQHLQVEIDPETIYDHPVLSDLAAVIVKQQKQVRTGVSKREEVYS</sequence>
<evidence type="ECO:0000256" key="1">
    <source>
        <dbReference type="ARBA" id="ARBA00010617"/>
    </source>
</evidence>
<proteinExistence type="inferred from homology"/>
<dbReference type="Gene3D" id="1.10.1200.10">
    <property type="entry name" value="ACP-like"/>
    <property type="match status" value="1"/>
</dbReference>
<dbReference type="InterPro" id="IPR017972">
    <property type="entry name" value="Cyt_P450_CS"/>
</dbReference>
<dbReference type="GO" id="GO:0020037">
    <property type="term" value="F:heme binding"/>
    <property type="evidence" value="ECO:0007669"/>
    <property type="project" value="InterPro"/>
</dbReference>
<dbReference type="AlphaFoldDB" id="A0A402BLB0"/>
<evidence type="ECO:0000256" key="2">
    <source>
        <dbReference type="ARBA" id="ARBA00022450"/>
    </source>
</evidence>
<evidence type="ECO:0000313" key="6">
    <source>
        <dbReference type="EMBL" id="GCE32134.1"/>
    </source>
</evidence>
<dbReference type="InterPro" id="IPR036396">
    <property type="entry name" value="Cyt_P450_sf"/>
</dbReference>
<dbReference type="Pfam" id="PF00067">
    <property type="entry name" value="p450"/>
    <property type="match status" value="1"/>
</dbReference>
<dbReference type="InterPro" id="IPR001128">
    <property type="entry name" value="Cyt_P450"/>
</dbReference>
<dbReference type="GO" id="GO:0005506">
    <property type="term" value="F:iron ion binding"/>
    <property type="evidence" value="ECO:0007669"/>
    <property type="project" value="InterPro"/>
</dbReference>
<keyword evidence="7" id="KW-1185">Reference proteome</keyword>
<dbReference type="GO" id="GO:0016705">
    <property type="term" value="F:oxidoreductase activity, acting on paired donors, with incorporation or reduction of molecular oxygen"/>
    <property type="evidence" value="ECO:0007669"/>
    <property type="project" value="InterPro"/>
</dbReference>
<dbReference type="SMART" id="SM01294">
    <property type="entry name" value="PKS_PP_betabranch"/>
    <property type="match status" value="1"/>
</dbReference>
<dbReference type="PROSITE" id="PS00086">
    <property type="entry name" value="CYTOCHROME_P450"/>
    <property type="match status" value="1"/>
</dbReference>
<dbReference type="PANTHER" id="PTHR46696">
    <property type="entry name" value="P450, PUTATIVE (EUROFUNG)-RELATED"/>
    <property type="match status" value="1"/>
</dbReference>
<evidence type="ECO:0000256" key="3">
    <source>
        <dbReference type="ARBA" id="ARBA00022553"/>
    </source>
</evidence>
<reference evidence="7" key="1">
    <citation type="submission" date="2018-12" db="EMBL/GenBank/DDBJ databases">
        <title>Tengunoibacter tsumagoiensis gen. nov., sp. nov., Dictyobacter kobayashii sp. nov., D. alpinus sp. nov., and D. joshuensis sp. nov. and description of Dictyobacteraceae fam. nov. within the order Ktedonobacterales isolated from Tengu-no-mugimeshi.</title>
        <authorList>
            <person name="Wang C.M."/>
            <person name="Zheng Y."/>
            <person name="Sakai Y."/>
            <person name="Toyoda A."/>
            <person name="Minakuchi Y."/>
            <person name="Abe K."/>
            <person name="Yokota A."/>
            <person name="Yabe S."/>
        </authorList>
    </citation>
    <scope>NUCLEOTIDE SEQUENCE [LARGE SCALE GENOMIC DNA]</scope>
    <source>
        <strain evidence="7">Uno16</strain>
    </source>
</reference>
<dbReference type="InterPro" id="IPR020806">
    <property type="entry name" value="PKS_PP-bd"/>
</dbReference>
<dbReference type="InterPro" id="IPR009081">
    <property type="entry name" value="PP-bd_ACP"/>
</dbReference>
<dbReference type="RefSeq" id="WP_126632132.1">
    <property type="nucleotide sequence ID" value="NZ_BIFT01000003.1"/>
</dbReference>
<evidence type="ECO:0000256" key="4">
    <source>
        <dbReference type="RuleBase" id="RU000461"/>
    </source>
</evidence>
<keyword evidence="4" id="KW-0408">Iron</keyword>
<dbReference type="EMBL" id="BIFT01000003">
    <property type="protein sequence ID" value="GCE32134.1"/>
    <property type="molecule type" value="Genomic_DNA"/>
</dbReference>
<name>A0A402BLB0_9CHLR</name>
<dbReference type="OrthoDB" id="9801155at2"/>
<keyword evidence="4" id="KW-0349">Heme</keyword>
<dbReference type="Gene3D" id="1.10.630.10">
    <property type="entry name" value="Cytochrome P450"/>
    <property type="match status" value="1"/>
</dbReference>
<dbReference type="PROSITE" id="PS50075">
    <property type="entry name" value="CARRIER"/>
    <property type="match status" value="1"/>
</dbReference>
<dbReference type="InterPro" id="IPR002397">
    <property type="entry name" value="Cyt_P450_B"/>
</dbReference>
<keyword evidence="4" id="KW-0560">Oxidoreductase</keyword>
<keyword evidence="4" id="KW-0479">Metal-binding</keyword>
<organism evidence="6 7">
    <name type="scientific">Dictyobacter alpinus</name>
    <dbReference type="NCBI Taxonomy" id="2014873"/>
    <lineage>
        <taxon>Bacteria</taxon>
        <taxon>Bacillati</taxon>
        <taxon>Chloroflexota</taxon>
        <taxon>Ktedonobacteria</taxon>
        <taxon>Ktedonobacterales</taxon>
        <taxon>Dictyobacteraceae</taxon>
        <taxon>Dictyobacter</taxon>
    </lineage>
</organism>
<feature type="domain" description="Carrier" evidence="5">
    <location>
        <begin position="535"/>
        <end position="611"/>
    </location>
</feature>
<dbReference type="GO" id="GO:0004497">
    <property type="term" value="F:monooxygenase activity"/>
    <property type="evidence" value="ECO:0007669"/>
    <property type="project" value="UniProtKB-KW"/>
</dbReference>
<dbReference type="InterPro" id="IPR036736">
    <property type="entry name" value="ACP-like_sf"/>
</dbReference>